<dbReference type="EC" id="3.4.21.89" evidence="4"/>
<feature type="transmembrane region" description="Helical" evidence="4">
    <location>
        <begin position="6"/>
        <end position="25"/>
    </location>
</feature>
<dbReference type="GO" id="GO:0004252">
    <property type="term" value="F:serine-type endopeptidase activity"/>
    <property type="evidence" value="ECO:0007669"/>
    <property type="project" value="InterPro"/>
</dbReference>
<accession>A0A1W6MHC6</accession>
<feature type="active site" evidence="3">
    <location>
        <position position="153"/>
    </location>
</feature>
<feature type="active site" evidence="3">
    <location>
        <position position="252"/>
    </location>
</feature>
<feature type="transmembrane region" description="Helical" evidence="4">
    <location>
        <begin position="85"/>
        <end position="104"/>
    </location>
</feature>
<keyword evidence="4" id="KW-0472">Membrane</keyword>
<dbReference type="Pfam" id="PF10502">
    <property type="entry name" value="Peptidase_S26"/>
    <property type="match status" value="2"/>
</dbReference>
<keyword evidence="7" id="KW-1185">Reference proteome</keyword>
<dbReference type="PANTHER" id="PTHR43390">
    <property type="entry name" value="SIGNAL PEPTIDASE I"/>
    <property type="match status" value="1"/>
</dbReference>
<gene>
    <name evidence="6" type="ORF">BST97_02720</name>
</gene>
<comment type="subcellular location">
    <subcellularLocation>
        <location evidence="4">Membrane</location>
        <topology evidence="4">Single-pass type II membrane protein</topology>
    </subcellularLocation>
</comment>
<feature type="domain" description="Peptidase S26" evidence="5">
    <location>
        <begin position="124"/>
        <end position="289"/>
    </location>
</feature>
<evidence type="ECO:0000259" key="5">
    <source>
        <dbReference type="Pfam" id="PF10502"/>
    </source>
</evidence>
<protein>
    <recommendedName>
        <fullName evidence="2 4">Signal peptidase I</fullName>
        <ecNumber evidence="4">3.4.21.89</ecNumber>
    </recommendedName>
</protein>
<proteinExistence type="inferred from homology"/>
<dbReference type="NCBIfam" id="TIGR02227">
    <property type="entry name" value="sigpep_I_bact"/>
    <property type="match status" value="1"/>
</dbReference>
<evidence type="ECO:0000256" key="3">
    <source>
        <dbReference type="PIRSR" id="PIRSR600223-1"/>
    </source>
</evidence>
<dbReference type="GO" id="GO:0006465">
    <property type="term" value="P:signal peptide processing"/>
    <property type="evidence" value="ECO:0007669"/>
    <property type="project" value="InterPro"/>
</dbReference>
<dbReference type="Proteomes" id="UP000193431">
    <property type="component" value="Chromosome"/>
</dbReference>
<evidence type="ECO:0000256" key="1">
    <source>
        <dbReference type="ARBA" id="ARBA00009370"/>
    </source>
</evidence>
<reference evidence="6 7" key="1">
    <citation type="submission" date="2016-11" db="EMBL/GenBank/DDBJ databases">
        <title>Trade-off between light-utilization and light-protection in marine flavobacteria.</title>
        <authorList>
            <person name="Kumagai Y."/>
        </authorList>
    </citation>
    <scope>NUCLEOTIDE SEQUENCE [LARGE SCALE GENOMIC DNA]</scope>
    <source>
        <strain evidence="6 7">JCM 13191</strain>
    </source>
</reference>
<comment type="caution">
    <text evidence="4">Lacks conserved residue(s) required for the propagation of feature annotation.</text>
</comment>
<dbReference type="PANTHER" id="PTHR43390:SF1">
    <property type="entry name" value="CHLOROPLAST PROCESSING PEPTIDASE"/>
    <property type="match status" value="1"/>
</dbReference>
<dbReference type="AlphaFoldDB" id="A0A1W6MHC6"/>
<comment type="catalytic activity">
    <reaction evidence="4">
        <text>Cleavage of hydrophobic, N-terminal signal or leader sequences from secreted and periplasmic proteins.</text>
        <dbReference type="EC" id="3.4.21.89"/>
    </reaction>
</comment>
<organism evidence="6 7">
    <name type="scientific">Nonlabens spongiae</name>
    <dbReference type="NCBI Taxonomy" id="331648"/>
    <lineage>
        <taxon>Bacteria</taxon>
        <taxon>Pseudomonadati</taxon>
        <taxon>Bacteroidota</taxon>
        <taxon>Flavobacteriia</taxon>
        <taxon>Flavobacteriales</taxon>
        <taxon>Flavobacteriaceae</taxon>
        <taxon>Nonlabens</taxon>
    </lineage>
</organism>
<dbReference type="InterPro" id="IPR043739">
    <property type="entry name" value="DUF5684"/>
</dbReference>
<evidence type="ECO:0000313" key="7">
    <source>
        <dbReference type="Proteomes" id="UP000193431"/>
    </source>
</evidence>
<evidence type="ECO:0000256" key="4">
    <source>
        <dbReference type="RuleBase" id="RU362042"/>
    </source>
</evidence>
<dbReference type="InterPro" id="IPR000223">
    <property type="entry name" value="Pept_S26A_signal_pept_1"/>
</dbReference>
<feature type="domain" description="Peptidase S26" evidence="5">
    <location>
        <begin position="443"/>
        <end position="487"/>
    </location>
</feature>
<evidence type="ECO:0000313" key="6">
    <source>
        <dbReference type="EMBL" id="ARN76998.1"/>
    </source>
</evidence>
<dbReference type="SUPFAM" id="SSF51306">
    <property type="entry name" value="LexA/Signal peptidase"/>
    <property type="match status" value="2"/>
</dbReference>
<dbReference type="STRING" id="331648.BST97_02720"/>
<keyword evidence="4" id="KW-0812">Transmembrane</keyword>
<dbReference type="CDD" id="cd06530">
    <property type="entry name" value="S26_SPase_I"/>
    <property type="match status" value="2"/>
</dbReference>
<keyword evidence="4" id="KW-1133">Transmembrane helix</keyword>
<dbReference type="InterPro" id="IPR019533">
    <property type="entry name" value="Peptidase_S26"/>
</dbReference>
<feature type="transmembrane region" description="Helical" evidence="4">
    <location>
        <begin position="125"/>
        <end position="143"/>
    </location>
</feature>
<dbReference type="Pfam" id="PF18936">
    <property type="entry name" value="DUF5684"/>
    <property type="match status" value="1"/>
</dbReference>
<keyword evidence="4" id="KW-0645">Protease</keyword>
<feature type="transmembrane region" description="Helical" evidence="4">
    <location>
        <begin position="517"/>
        <end position="535"/>
    </location>
</feature>
<name>A0A1W6MHC6_9FLAO</name>
<keyword evidence="4" id="KW-0378">Hydrolase</keyword>
<evidence type="ECO:0000256" key="2">
    <source>
        <dbReference type="ARBA" id="ARBA00019232"/>
    </source>
</evidence>
<dbReference type="OrthoDB" id="9802919at2"/>
<dbReference type="GO" id="GO:0016020">
    <property type="term" value="C:membrane"/>
    <property type="evidence" value="ECO:0007669"/>
    <property type="project" value="UniProtKB-SubCell"/>
</dbReference>
<dbReference type="InterPro" id="IPR036286">
    <property type="entry name" value="LexA/Signal_pep-like_sf"/>
</dbReference>
<sequence>MSWSYWLLFLGIVQIIHGLGTWKMYQAAGRRAWEAFVPIYNAIIMAKIINRPWYYALLLFLPVVNLIMLIVFWVEMCRSFGYNRAVDTILVIFTLGFYLYYLNYTQPLPYIENRELKPRTAAGEWTSSILFAIVAATIVHTYVMQPFIIPTSSLEKSLLIGDFLLVSKFHYGARLPMTTVAAPMVHDTIPVLNVKSYLAKPELPYTRLPGFQDIKRNDIVVFNWPVDTLNIFGADDGKYYYKPIDKRTNYVKRCVGVPGDTLSIINGKVHIDGKPLQLPDRAKVQYSYQVLTNGYRFPEDQLKFEFDITDGVGYQQTADGKLIMNIKSATDEAIAKMEATGQVMKVIKVDRTPTRQKVNYQRLVDGEVVDRTHMETFPYTGIYENSNDDRAPFLIPAEGQTVDIDFKNIHYYRRIIEVYEGSEMDTFNQLSTRGNQVYLNGEPLNQYTFKQNYYWLMGDNRDNSLDSRYWGFVPETHVVGKPVFIWMSYDPNKSFPTGVRTDRVFTTVNGPGKPRSYFIYFIVGLGIYIAASRFYKNRKKQKK</sequence>
<dbReference type="RefSeq" id="WP_085765799.1">
    <property type="nucleotide sequence ID" value="NZ_CP019344.1"/>
</dbReference>
<feature type="transmembrane region" description="Helical" evidence="4">
    <location>
        <begin position="53"/>
        <end position="73"/>
    </location>
</feature>
<dbReference type="GO" id="GO:0009003">
    <property type="term" value="F:signal peptidase activity"/>
    <property type="evidence" value="ECO:0007669"/>
    <property type="project" value="UniProtKB-EC"/>
</dbReference>
<comment type="similarity">
    <text evidence="1 4">Belongs to the peptidase S26 family.</text>
</comment>
<dbReference type="Gene3D" id="2.10.109.10">
    <property type="entry name" value="Umud Fragment, subunit A"/>
    <property type="match status" value="2"/>
</dbReference>
<dbReference type="PRINTS" id="PR00727">
    <property type="entry name" value="LEADERPTASE"/>
</dbReference>
<dbReference type="EMBL" id="CP019344">
    <property type="protein sequence ID" value="ARN76998.1"/>
    <property type="molecule type" value="Genomic_DNA"/>
</dbReference>